<name>A0A8S5S573_9CAUD</name>
<proteinExistence type="predicted"/>
<sequence>MTRCINVLYKTFLRPIKISIRKSMENTIDTPCTSSN</sequence>
<organism evidence="1">
    <name type="scientific">Siphoviridae sp. ct3UN6</name>
    <dbReference type="NCBI Taxonomy" id="2827769"/>
    <lineage>
        <taxon>Viruses</taxon>
        <taxon>Duplodnaviria</taxon>
        <taxon>Heunggongvirae</taxon>
        <taxon>Uroviricota</taxon>
        <taxon>Caudoviricetes</taxon>
    </lineage>
</organism>
<accession>A0A8S5S573</accession>
<dbReference type="EMBL" id="BK032520">
    <property type="protein sequence ID" value="DAF45858.1"/>
    <property type="molecule type" value="Genomic_DNA"/>
</dbReference>
<reference evidence="1" key="1">
    <citation type="journal article" date="2021" name="Proc. Natl. Acad. Sci. U.S.A.">
        <title>A Catalog of Tens of Thousands of Viruses from Human Metagenomes Reveals Hidden Associations with Chronic Diseases.</title>
        <authorList>
            <person name="Tisza M.J."/>
            <person name="Buck C.B."/>
        </authorList>
    </citation>
    <scope>NUCLEOTIDE SEQUENCE</scope>
    <source>
        <strain evidence="1">Ct3UN6</strain>
    </source>
</reference>
<protein>
    <submittedName>
        <fullName evidence="1">Uncharacterized protein</fullName>
    </submittedName>
</protein>
<evidence type="ECO:0000313" key="1">
    <source>
        <dbReference type="EMBL" id="DAF45858.1"/>
    </source>
</evidence>